<evidence type="ECO:0000313" key="2">
    <source>
        <dbReference type="Proteomes" id="UP000678499"/>
    </source>
</evidence>
<gene>
    <name evidence="1" type="ORF">NMOB1V02_LOCUS6864</name>
</gene>
<protein>
    <submittedName>
        <fullName evidence="1">Uncharacterized protein</fullName>
    </submittedName>
</protein>
<evidence type="ECO:0000313" key="1">
    <source>
        <dbReference type="EMBL" id="CAD7279183.1"/>
    </source>
</evidence>
<dbReference type="EMBL" id="OA883571">
    <property type="protein sequence ID" value="CAD7279183.1"/>
    <property type="molecule type" value="Genomic_DNA"/>
</dbReference>
<organism evidence="1">
    <name type="scientific">Notodromas monacha</name>
    <dbReference type="NCBI Taxonomy" id="399045"/>
    <lineage>
        <taxon>Eukaryota</taxon>
        <taxon>Metazoa</taxon>
        <taxon>Ecdysozoa</taxon>
        <taxon>Arthropoda</taxon>
        <taxon>Crustacea</taxon>
        <taxon>Oligostraca</taxon>
        <taxon>Ostracoda</taxon>
        <taxon>Podocopa</taxon>
        <taxon>Podocopida</taxon>
        <taxon>Cypridocopina</taxon>
        <taxon>Cypridoidea</taxon>
        <taxon>Cyprididae</taxon>
        <taxon>Notodromas</taxon>
    </lineage>
</organism>
<name>A0A7R9BPJ9_9CRUS</name>
<keyword evidence="2" id="KW-1185">Reference proteome</keyword>
<dbReference type="AlphaFoldDB" id="A0A7R9BPJ9"/>
<dbReference type="Proteomes" id="UP000678499">
    <property type="component" value="Unassembled WGS sequence"/>
</dbReference>
<accession>A0A7R9BPJ9</accession>
<proteinExistence type="predicted"/>
<dbReference type="EMBL" id="CAJPEX010001534">
    <property type="protein sequence ID" value="CAG0919335.1"/>
    <property type="molecule type" value="Genomic_DNA"/>
</dbReference>
<sequence length="160" mass="17096">MEWSIRDYDRSIVVSYLLRAMIRILCSLRRVLKVVLCRECVVIILLRRLLPVAVVVGRSTAGCCSVWRRSGLVAAATAAMRKTAVAGTSSTAAAAANAPPVASMDGAQAATPTGTVAQIKTPASRRRVGDAGHCTAEVDTSPCGPAEFHVVPEFWEFIIR</sequence>
<reference evidence="1" key="1">
    <citation type="submission" date="2020-11" db="EMBL/GenBank/DDBJ databases">
        <authorList>
            <person name="Tran Van P."/>
        </authorList>
    </citation>
    <scope>NUCLEOTIDE SEQUENCE</scope>
</reference>